<dbReference type="Proteomes" id="UP000030765">
    <property type="component" value="Unassembled WGS sequence"/>
</dbReference>
<dbReference type="AlphaFoldDB" id="A0A084VHY2"/>
<evidence type="ECO:0000313" key="1">
    <source>
        <dbReference type="EMBL" id="KFB37576.1"/>
    </source>
</evidence>
<proteinExistence type="predicted"/>
<keyword evidence="1" id="KW-0808">Transferase</keyword>
<dbReference type="VEuPathDB" id="VectorBase:ASIC004813"/>
<dbReference type="GO" id="GO:0008483">
    <property type="term" value="F:transaminase activity"/>
    <property type="evidence" value="ECO:0007669"/>
    <property type="project" value="UniProtKB-KW"/>
</dbReference>
<dbReference type="EMBL" id="KE524847">
    <property type="protein sequence ID" value="KFB37576.1"/>
    <property type="molecule type" value="Genomic_DNA"/>
</dbReference>
<gene>
    <name evidence="1" type="ORF">ZHAS_00004813</name>
</gene>
<accession>A0A084VHY2</accession>
<evidence type="ECO:0000313" key="3">
    <source>
        <dbReference type="Proteomes" id="UP000030765"/>
    </source>
</evidence>
<dbReference type="EMBL" id="ATLV01013246">
    <property type="status" value="NOT_ANNOTATED_CDS"/>
    <property type="molecule type" value="Genomic_DNA"/>
</dbReference>
<organism evidence="1">
    <name type="scientific">Anopheles sinensis</name>
    <name type="common">Mosquito</name>
    <dbReference type="NCBI Taxonomy" id="74873"/>
    <lineage>
        <taxon>Eukaryota</taxon>
        <taxon>Metazoa</taxon>
        <taxon>Ecdysozoa</taxon>
        <taxon>Arthropoda</taxon>
        <taxon>Hexapoda</taxon>
        <taxon>Insecta</taxon>
        <taxon>Pterygota</taxon>
        <taxon>Neoptera</taxon>
        <taxon>Endopterygota</taxon>
        <taxon>Diptera</taxon>
        <taxon>Nematocera</taxon>
        <taxon>Culicoidea</taxon>
        <taxon>Culicidae</taxon>
        <taxon>Anophelinae</taxon>
        <taxon>Anopheles</taxon>
    </lineage>
</organism>
<keyword evidence="1" id="KW-0032">Aminotransferase</keyword>
<evidence type="ECO:0000313" key="2">
    <source>
        <dbReference type="EnsemblMetazoa" id="ASIC004813-PA"/>
    </source>
</evidence>
<dbReference type="EnsemblMetazoa" id="ASIC004813-RA">
    <property type="protein sequence ID" value="ASIC004813-PA"/>
    <property type="gene ID" value="ASIC004813"/>
</dbReference>
<protein>
    <submittedName>
        <fullName evidence="1 2">Aspartate aminotransferase</fullName>
    </submittedName>
</protein>
<sequence length="54" mass="6022">MGDCEQDDYPRAVRSVSIEGEVLPSSLEFFTIYQIEPRGRKVVFSVNKCAVAAI</sequence>
<reference evidence="1 3" key="1">
    <citation type="journal article" date="2014" name="BMC Genomics">
        <title>Genome sequence of Anopheles sinensis provides insight into genetics basis of mosquito competence for malaria parasites.</title>
        <authorList>
            <person name="Zhou D."/>
            <person name="Zhang D."/>
            <person name="Ding G."/>
            <person name="Shi L."/>
            <person name="Hou Q."/>
            <person name="Ye Y."/>
            <person name="Xu Y."/>
            <person name="Zhou H."/>
            <person name="Xiong C."/>
            <person name="Li S."/>
            <person name="Yu J."/>
            <person name="Hong S."/>
            <person name="Yu X."/>
            <person name="Zou P."/>
            <person name="Chen C."/>
            <person name="Chang X."/>
            <person name="Wang W."/>
            <person name="Lv Y."/>
            <person name="Sun Y."/>
            <person name="Ma L."/>
            <person name="Shen B."/>
            <person name="Zhu C."/>
        </authorList>
    </citation>
    <scope>NUCLEOTIDE SEQUENCE [LARGE SCALE GENOMIC DNA]</scope>
</reference>
<keyword evidence="3" id="KW-1185">Reference proteome</keyword>
<name>A0A084VHY2_ANOSI</name>
<reference evidence="2" key="2">
    <citation type="submission" date="2020-05" db="UniProtKB">
        <authorList>
            <consortium name="EnsemblMetazoa"/>
        </authorList>
    </citation>
    <scope>IDENTIFICATION</scope>
</reference>